<evidence type="ECO:0000256" key="3">
    <source>
        <dbReference type="ARBA" id="ARBA00022490"/>
    </source>
</evidence>
<evidence type="ECO:0000256" key="5">
    <source>
        <dbReference type="ARBA" id="ARBA00023203"/>
    </source>
</evidence>
<dbReference type="FunFam" id="1.10.418.10:FF:000031">
    <property type="entry name" value="Fimbrin-2 like"/>
    <property type="match status" value="1"/>
</dbReference>
<evidence type="ECO:0000256" key="7">
    <source>
        <dbReference type="SAM" id="MobiDB-lite"/>
    </source>
</evidence>
<dbReference type="PROSITE" id="PS50021">
    <property type="entry name" value="CH"/>
    <property type="match status" value="4"/>
</dbReference>
<dbReference type="GO" id="GO:0051015">
    <property type="term" value="F:actin filament binding"/>
    <property type="evidence" value="ECO:0007669"/>
    <property type="project" value="InterPro"/>
</dbReference>
<dbReference type="OrthoDB" id="431378at2759"/>
<sequence>MSSFVGVFVSDPWLQSQFTQVELRTLKSKYVSVRTQSGRVTVGDLPSIFVKLKAFTEMFKEDEIKAMLEESYKDMDEEIDFESFLRAHINLQSRATSKSPGSKNSSSFLKATTTTVHHSINESEKASYVAHINSYLAEDPFLKKYLPLDPSTNALFDLAKDGVLLCKLINVAVPGTIDERAINTKKALNPWERNENHTLCLNSAKAIGCTVVNIGTQDLIEGRPHLLLGLISQIIKIQLLADLNLKKTPQLVELVDDSKDVEELLGLPPEKVLLKWMNFHLKKAGYEKPVTNFSSDVKDGEAYAFLLNTLAPEHSGPAALDTKDPTERANMVLAHAEKLDCKRYLTPKDIVEGSPNLNLAFVAQIFQHRNGLTVDTKKMSFAEMMTDDAQTSREERCFRLWINSLGIATYVNNVFEDIRNGWVLLEVLDKVSPESVNWKQASKPPIKMPFRKVENCNQVVKIGKQLNFSLVNVAGNDIVQGNKKLILAFLWQLMRFTMLQLLKNLRSHSQGKKGKEITDTDILNWANNKVKKAGRTSQMESFRDKNLSNGIFFLELLSAVEPRVVNWSVVTKGETEEDKKLNATYIISVARKLGCSIFLLPEEIIEVNQKMILILTASIMYWSLQQPAEESESESCPAEDSNIPDASPAASVDGESETPLDGEVCNLAINDAASDTTPSDTSPEVENEESPDKVEGKD</sequence>
<dbReference type="InterPro" id="IPR011992">
    <property type="entry name" value="EF-hand-dom_pair"/>
</dbReference>
<evidence type="ECO:0000259" key="8">
    <source>
        <dbReference type="PROSITE" id="PS50021"/>
    </source>
</evidence>
<comment type="subunit">
    <text evidence="2">Interacts with F-actin.</text>
</comment>
<dbReference type="RefSeq" id="XP_030929820.1">
    <property type="nucleotide sequence ID" value="XM_031073960.1"/>
</dbReference>
<dbReference type="GeneID" id="115955701"/>
<feature type="domain" description="Calponin-homology (CH)" evidence="8">
    <location>
        <begin position="516"/>
        <end position="624"/>
    </location>
</feature>
<reference evidence="9 10" key="1">
    <citation type="journal article" date="2016" name="G3 (Bethesda)">
        <title>First Draft Assembly and Annotation of the Genome of a California Endemic Oak Quercus lobata Nee (Fagaceae).</title>
        <authorList>
            <person name="Sork V.L."/>
            <person name="Fitz-Gibbon S.T."/>
            <person name="Puiu D."/>
            <person name="Crepeau M."/>
            <person name="Gugger P.F."/>
            <person name="Sherman R."/>
            <person name="Stevens K."/>
            <person name="Langley C.H."/>
            <person name="Pellegrini M."/>
            <person name="Salzberg S.L."/>
        </authorList>
    </citation>
    <scope>NUCLEOTIDE SEQUENCE [LARGE SCALE GENOMIC DNA]</scope>
    <source>
        <strain evidence="9 10">cv. SW786</strain>
    </source>
</reference>
<dbReference type="CDD" id="cd21296">
    <property type="entry name" value="CH_AtFIM_like_rpt2"/>
    <property type="match status" value="1"/>
</dbReference>
<dbReference type="InterPro" id="IPR001589">
    <property type="entry name" value="Actinin_actin-bd_CS"/>
</dbReference>
<dbReference type="GO" id="GO:0005737">
    <property type="term" value="C:cytoplasm"/>
    <property type="evidence" value="ECO:0007669"/>
    <property type="project" value="TreeGrafter"/>
</dbReference>
<feature type="domain" description="Calponin-homology (CH)" evidence="8">
    <location>
        <begin position="392"/>
        <end position="498"/>
    </location>
</feature>
<dbReference type="PANTHER" id="PTHR19961">
    <property type="entry name" value="FIMBRIN/PLASTIN"/>
    <property type="match status" value="1"/>
</dbReference>
<dbReference type="Gramene" id="QL08p029580:mrna">
    <property type="protein sequence ID" value="QL08p029580:mrna"/>
    <property type="gene ID" value="QL08p029580"/>
</dbReference>
<dbReference type="RefSeq" id="XP_030929819.1">
    <property type="nucleotide sequence ID" value="XM_031073959.1"/>
</dbReference>
<dbReference type="GO" id="GO:0051639">
    <property type="term" value="P:actin filament network formation"/>
    <property type="evidence" value="ECO:0007669"/>
    <property type="project" value="TreeGrafter"/>
</dbReference>
<dbReference type="EnsemblPlants" id="QL08p029580:mrna">
    <property type="protein sequence ID" value="QL08p029580:mrna"/>
    <property type="gene ID" value="QL08p029580"/>
</dbReference>
<feature type="region of interest" description="Disordered" evidence="7">
    <location>
        <begin position="630"/>
        <end position="698"/>
    </location>
</feature>
<dbReference type="FunCoup" id="A0A7N2R916">
    <property type="interactions" value="2383"/>
</dbReference>
<dbReference type="GO" id="GO:0005884">
    <property type="term" value="C:actin filament"/>
    <property type="evidence" value="ECO:0007669"/>
    <property type="project" value="TreeGrafter"/>
</dbReference>
<evidence type="ECO:0000313" key="10">
    <source>
        <dbReference type="Proteomes" id="UP000594261"/>
    </source>
</evidence>
<dbReference type="KEGG" id="qlo:115955701"/>
<keyword evidence="4" id="KW-0677">Repeat</keyword>
<dbReference type="GO" id="GO:0051017">
    <property type="term" value="P:actin filament bundle assembly"/>
    <property type="evidence" value="ECO:0007669"/>
    <property type="project" value="InterPro"/>
</dbReference>
<dbReference type="InterPro" id="IPR039959">
    <property type="entry name" value="Fimbrin/Plastin"/>
</dbReference>
<gene>
    <name evidence="9" type="primary">LOC115955701</name>
</gene>
<keyword evidence="10" id="KW-1185">Reference proteome</keyword>
<dbReference type="Gene3D" id="1.10.418.10">
    <property type="entry name" value="Calponin-like domain"/>
    <property type="match status" value="4"/>
</dbReference>
<dbReference type="InParanoid" id="A0A7N2R916"/>
<dbReference type="PROSITE" id="PS00020">
    <property type="entry name" value="ACTININ_2"/>
    <property type="match status" value="1"/>
</dbReference>
<dbReference type="AlphaFoldDB" id="A0A7N2R916"/>
<name>A0A7N2R916_QUELO</name>
<keyword evidence="3" id="KW-0963">Cytoplasm</keyword>
<dbReference type="SUPFAM" id="SSF47576">
    <property type="entry name" value="Calponin-homology domain, CH-domain"/>
    <property type="match status" value="1"/>
</dbReference>
<dbReference type="PANTHER" id="PTHR19961:SF79">
    <property type="entry name" value="FIMBRIN-5"/>
    <property type="match status" value="1"/>
</dbReference>
<dbReference type="Proteomes" id="UP000594261">
    <property type="component" value="Chromosome 8"/>
</dbReference>
<accession>A0A7N2R916</accession>
<evidence type="ECO:0000313" key="9">
    <source>
        <dbReference type="EnsemblPlants" id="QL08p029580:mrna"/>
    </source>
</evidence>
<dbReference type="CDD" id="cd21302">
    <property type="entry name" value="CH_AtFIM_like_rpt4"/>
    <property type="match status" value="1"/>
</dbReference>
<organism evidence="9 10">
    <name type="scientific">Quercus lobata</name>
    <name type="common">Valley oak</name>
    <dbReference type="NCBI Taxonomy" id="97700"/>
    <lineage>
        <taxon>Eukaryota</taxon>
        <taxon>Viridiplantae</taxon>
        <taxon>Streptophyta</taxon>
        <taxon>Embryophyta</taxon>
        <taxon>Tracheophyta</taxon>
        <taxon>Spermatophyta</taxon>
        <taxon>Magnoliopsida</taxon>
        <taxon>eudicotyledons</taxon>
        <taxon>Gunneridae</taxon>
        <taxon>Pentapetalae</taxon>
        <taxon>rosids</taxon>
        <taxon>fabids</taxon>
        <taxon>Fagales</taxon>
        <taxon>Fagaceae</taxon>
        <taxon>Quercus</taxon>
    </lineage>
</organism>
<dbReference type="SMART" id="SM00033">
    <property type="entry name" value="CH"/>
    <property type="match status" value="4"/>
</dbReference>
<evidence type="ECO:0000256" key="1">
    <source>
        <dbReference type="ARBA" id="ARBA00004245"/>
    </source>
</evidence>
<dbReference type="FunFam" id="1.10.418.10:FF:000045">
    <property type="entry name" value="Fimbrin-1 isoform A"/>
    <property type="match status" value="1"/>
</dbReference>
<dbReference type="InterPro" id="IPR001715">
    <property type="entry name" value="CH_dom"/>
</dbReference>
<evidence type="ECO:0000256" key="2">
    <source>
        <dbReference type="ARBA" id="ARBA00011385"/>
    </source>
</evidence>
<dbReference type="SUPFAM" id="SSF47473">
    <property type="entry name" value="EF-hand"/>
    <property type="match status" value="1"/>
</dbReference>
<evidence type="ECO:0000256" key="4">
    <source>
        <dbReference type="ARBA" id="ARBA00022737"/>
    </source>
</evidence>
<dbReference type="FunFam" id="1.10.418.10:FF:000034">
    <property type="entry name" value="Fimbrin-2 like"/>
    <property type="match status" value="1"/>
</dbReference>
<comment type="subcellular location">
    <subcellularLocation>
        <location evidence="1">Cytoplasm</location>
        <location evidence="1">Cytoskeleton</location>
    </subcellularLocation>
</comment>
<dbReference type="CDD" id="cd21299">
    <property type="entry name" value="CH_AtFIM_like_rpt3"/>
    <property type="match status" value="1"/>
</dbReference>
<dbReference type="GO" id="GO:0032432">
    <property type="term" value="C:actin filament bundle"/>
    <property type="evidence" value="ECO:0007669"/>
    <property type="project" value="TreeGrafter"/>
</dbReference>
<feature type="domain" description="Calponin-homology (CH)" evidence="8">
    <location>
        <begin position="122"/>
        <end position="239"/>
    </location>
</feature>
<feature type="compositionally biased region" description="Polar residues" evidence="7">
    <location>
        <begin position="673"/>
        <end position="682"/>
    </location>
</feature>
<keyword evidence="5" id="KW-0009">Actin-binding</keyword>
<feature type="domain" description="Calponin-homology (CH)" evidence="8">
    <location>
        <begin position="267"/>
        <end position="370"/>
    </location>
</feature>
<dbReference type="InterPro" id="IPR036872">
    <property type="entry name" value="CH_dom_sf"/>
</dbReference>
<dbReference type="Pfam" id="PF00307">
    <property type="entry name" value="CH"/>
    <property type="match status" value="4"/>
</dbReference>
<dbReference type="CDD" id="cd21293">
    <property type="entry name" value="CH_AtFIM_like_rpt1"/>
    <property type="match status" value="1"/>
</dbReference>
<proteinExistence type="predicted"/>
<reference evidence="9" key="2">
    <citation type="submission" date="2021-01" db="UniProtKB">
        <authorList>
            <consortium name="EnsemblPlants"/>
        </authorList>
    </citation>
    <scope>IDENTIFICATION</scope>
</reference>
<keyword evidence="6" id="KW-0206">Cytoskeleton</keyword>
<dbReference type="EMBL" id="LRBV02000008">
    <property type="status" value="NOT_ANNOTATED_CDS"/>
    <property type="molecule type" value="Genomic_DNA"/>
</dbReference>
<protein>
    <recommendedName>
        <fullName evidence="8">Calponin-homology (CH) domain-containing protein</fullName>
    </recommendedName>
</protein>
<evidence type="ECO:0000256" key="6">
    <source>
        <dbReference type="ARBA" id="ARBA00023212"/>
    </source>
</evidence>
<dbReference type="FunFam" id="1.10.418.10:FF:000041">
    <property type="entry name" value="Fimbrin-2 isoform A"/>
    <property type="match status" value="1"/>
</dbReference>
<dbReference type="OMA" id="WQLMRKN"/>